<evidence type="ECO:0000313" key="7">
    <source>
        <dbReference type="EMBL" id="GAB0204708.1"/>
    </source>
</evidence>
<dbReference type="InterPro" id="IPR050186">
    <property type="entry name" value="TPT_transporter"/>
</dbReference>
<evidence type="ECO:0000313" key="8">
    <source>
        <dbReference type="Proteomes" id="UP001623348"/>
    </source>
</evidence>
<proteinExistence type="predicted"/>
<sequence length="341" mass="37278">MSAEQAAGEATGAVAHSALPRVLSALFYGTCSFLIVLVNKALLSAYSFPSPMFLGIGQMAATILILYVSKLNKIVHFPDFDKSIPVKLFPLPLIYVGNHISGLSSTSKLSLPMFTVLRKFTIPLTLLLEIIILGKRYPLSIIVSVFAIILGAFIAAGSDLSFNLEGYTFVLLNDIFTAANGVYTKQKIDPKELGKYGVLFYNACFMVLPTVIISFSTGDFQQATHFQHWTNFLFVFQFLLSCLLGFLLMYSTVLCSHYNSALTTTVVGAIKNISIAYIGMLIGGDYIFSVLNFIGLNICMAGGLRYSFLTLRGNSKPTQPGDEENTLLSQRVSQNACPEKD</sequence>
<organism evidence="7 8">
    <name type="scientific">Grus japonensis</name>
    <name type="common">Japanese crane</name>
    <name type="synonym">Red-crowned crane</name>
    <dbReference type="NCBI Taxonomy" id="30415"/>
    <lineage>
        <taxon>Eukaryota</taxon>
        <taxon>Metazoa</taxon>
        <taxon>Chordata</taxon>
        <taxon>Craniata</taxon>
        <taxon>Vertebrata</taxon>
        <taxon>Euteleostomi</taxon>
        <taxon>Archelosauria</taxon>
        <taxon>Archosauria</taxon>
        <taxon>Dinosauria</taxon>
        <taxon>Saurischia</taxon>
        <taxon>Theropoda</taxon>
        <taxon>Coelurosauria</taxon>
        <taxon>Aves</taxon>
        <taxon>Neognathae</taxon>
        <taxon>Neoaves</taxon>
        <taxon>Gruiformes</taxon>
        <taxon>Gruidae</taxon>
        <taxon>Grus</taxon>
    </lineage>
</organism>
<evidence type="ECO:0000256" key="2">
    <source>
        <dbReference type="ARBA" id="ARBA00022692"/>
    </source>
</evidence>
<evidence type="ECO:0000256" key="3">
    <source>
        <dbReference type="ARBA" id="ARBA00022989"/>
    </source>
</evidence>
<dbReference type="EMBL" id="BAAFJT010000040">
    <property type="protein sequence ID" value="GAB0204708.1"/>
    <property type="molecule type" value="Genomic_DNA"/>
</dbReference>
<reference evidence="7 8" key="1">
    <citation type="submission" date="2024-06" db="EMBL/GenBank/DDBJ databases">
        <title>The draft genome of Grus japonensis, version 3.</title>
        <authorList>
            <person name="Nabeshima K."/>
            <person name="Suzuki S."/>
            <person name="Onuma M."/>
        </authorList>
    </citation>
    <scope>NUCLEOTIDE SEQUENCE [LARGE SCALE GENOMIC DNA]</scope>
    <source>
        <strain evidence="7 8">451A</strain>
    </source>
</reference>
<evidence type="ECO:0000256" key="5">
    <source>
        <dbReference type="SAM" id="Phobius"/>
    </source>
</evidence>
<accession>A0ABC9Y3S3</accession>
<comment type="subcellular location">
    <subcellularLocation>
        <location evidence="1">Membrane</location>
        <topology evidence="1">Multi-pass membrane protein</topology>
    </subcellularLocation>
</comment>
<feature type="transmembrane region" description="Helical" evidence="5">
    <location>
        <begin position="196"/>
        <end position="217"/>
    </location>
</feature>
<evidence type="ECO:0000259" key="6">
    <source>
        <dbReference type="Pfam" id="PF03151"/>
    </source>
</evidence>
<dbReference type="GO" id="GO:0016020">
    <property type="term" value="C:membrane"/>
    <property type="evidence" value="ECO:0007669"/>
    <property type="project" value="UniProtKB-SubCell"/>
</dbReference>
<evidence type="ECO:0000256" key="1">
    <source>
        <dbReference type="ARBA" id="ARBA00004141"/>
    </source>
</evidence>
<keyword evidence="8" id="KW-1185">Reference proteome</keyword>
<feature type="transmembrane region" description="Helical" evidence="5">
    <location>
        <begin position="139"/>
        <end position="158"/>
    </location>
</feature>
<feature type="transmembrane region" description="Helical" evidence="5">
    <location>
        <begin position="229"/>
        <end position="249"/>
    </location>
</feature>
<feature type="transmembrane region" description="Helical" evidence="5">
    <location>
        <begin position="286"/>
        <end position="306"/>
    </location>
</feature>
<dbReference type="InterPro" id="IPR004853">
    <property type="entry name" value="Sugar_P_trans_dom"/>
</dbReference>
<feature type="transmembrane region" description="Helical" evidence="5">
    <location>
        <begin position="25"/>
        <end position="43"/>
    </location>
</feature>
<feature type="transmembrane region" description="Helical" evidence="5">
    <location>
        <begin position="261"/>
        <end position="280"/>
    </location>
</feature>
<feature type="transmembrane region" description="Helical" evidence="5">
    <location>
        <begin position="164"/>
        <end position="184"/>
    </location>
</feature>
<dbReference type="AlphaFoldDB" id="A0ABC9Y3S3"/>
<feature type="domain" description="Sugar phosphate transporter" evidence="6">
    <location>
        <begin position="27"/>
        <end position="307"/>
    </location>
</feature>
<dbReference type="Proteomes" id="UP001623348">
    <property type="component" value="Unassembled WGS sequence"/>
</dbReference>
<protein>
    <submittedName>
        <fullName evidence="7">UDP-N-acetylglucosamine/UDP-glucose/GDP-mannose transporter</fullName>
    </submittedName>
</protein>
<gene>
    <name evidence="7" type="ORF">GRJ2_002936400</name>
</gene>
<name>A0ABC9Y3S3_GRUJA</name>
<feature type="transmembrane region" description="Helical" evidence="5">
    <location>
        <begin position="50"/>
        <end position="69"/>
    </location>
</feature>
<keyword evidence="2 5" id="KW-0812">Transmembrane</keyword>
<comment type="caution">
    <text evidence="7">The sequence shown here is derived from an EMBL/GenBank/DDBJ whole genome shotgun (WGS) entry which is preliminary data.</text>
</comment>
<feature type="transmembrane region" description="Helical" evidence="5">
    <location>
        <begin position="111"/>
        <end position="132"/>
    </location>
</feature>
<keyword evidence="4 5" id="KW-0472">Membrane</keyword>
<dbReference type="Pfam" id="PF03151">
    <property type="entry name" value="TPT"/>
    <property type="match status" value="1"/>
</dbReference>
<evidence type="ECO:0000256" key="4">
    <source>
        <dbReference type="ARBA" id="ARBA00023136"/>
    </source>
</evidence>
<keyword evidence="3 5" id="KW-1133">Transmembrane helix</keyword>
<dbReference type="PANTHER" id="PTHR11132">
    <property type="entry name" value="SOLUTE CARRIER FAMILY 35"/>
    <property type="match status" value="1"/>
</dbReference>